<evidence type="ECO:0000259" key="5">
    <source>
        <dbReference type="Pfam" id="PF13657"/>
    </source>
</evidence>
<evidence type="ECO:0000313" key="6">
    <source>
        <dbReference type="EMBL" id="RMX08196.1"/>
    </source>
</evidence>
<dbReference type="Pfam" id="PF13657">
    <property type="entry name" value="Couple_hipA"/>
    <property type="match status" value="1"/>
</dbReference>
<comment type="similarity">
    <text evidence="1">Belongs to the HipA Ser/Thr kinase family.</text>
</comment>
<evidence type="ECO:0000259" key="4">
    <source>
        <dbReference type="Pfam" id="PF07804"/>
    </source>
</evidence>
<dbReference type="PANTHER" id="PTHR37419">
    <property type="entry name" value="SERINE/THREONINE-PROTEIN KINASE TOXIN HIPA"/>
    <property type="match status" value="1"/>
</dbReference>
<dbReference type="InterPro" id="IPR052028">
    <property type="entry name" value="HipA_Ser/Thr_kinase"/>
</dbReference>
<comment type="caution">
    <text evidence="6">The sequence shown here is derived from an EMBL/GenBank/DDBJ whole genome shotgun (WGS) entry which is preliminary data.</text>
</comment>
<keyword evidence="2" id="KW-0808">Transferase</keyword>
<accession>A0A3M6QYU3</accession>
<keyword evidence="7" id="KW-1185">Reference proteome</keyword>
<dbReference type="GO" id="GO:0004674">
    <property type="term" value="F:protein serine/threonine kinase activity"/>
    <property type="evidence" value="ECO:0007669"/>
    <property type="project" value="TreeGrafter"/>
</dbReference>
<reference evidence="6 7" key="1">
    <citation type="submission" date="2018-10" db="EMBL/GenBank/DDBJ databases">
        <title>Draft genome of Cortibacter populi DSM10536.</title>
        <authorList>
            <person name="Bernier A.-M."/>
            <person name="Bernard K."/>
        </authorList>
    </citation>
    <scope>NUCLEOTIDE SEQUENCE [LARGE SCALE GENOMIC DNA]</scope>
    <source>
        <strain evidence="6 7">DSM 105136</strain>
    </source>
</reference>
<evidence type="ECO:0000256" key="1">
    <source>
        <dbReference type="ARBA" id="ARBA00010164"/>
    </source>
</evidence>
<dbReference type="Gene3D" id="1.10.1070.20">
    <property type="match status" value="1"/>
</dbReference>
<sequence>MVQANIPEQIRMLDVEVGGAPSGQLVQQSGFEYRYRSDAQEQPVVGLLMPPSRLTWKDGDLFPVMDQNLPEGDLFNRLRQLFPKQPMTAMRLLAMIGRNGIGRLGYGLPGFTRPAPATVISREALLELRFSEKVFDDLVEAYLSTGIGVAGMQPKIMVPDRATIPIPNLIVKTASPNYPGLAADEYLCMTAAARAGIESAQVELSHDGMILLVERFDLLDDGTRLGFEDVASLMGLRVRDTLSERKYHGSYEKVAELLGLVTQQKNELRRFFEQLAFSIMVGNGDAHLKNFGVLYQGRADDIRLAPMFDVVTTRIYRYQRSPGGPEMEDNTMALRMWSGKSNRSKGYPLPEELVKFGRDVCGVSAPLEVMKRIAEGLHSTLEDARMDERIPPGLLAQLREVWTAGMQYAR</sequence>
<protein>
    <submittedName>
        <fullName evidence="6">Type II toxin-antitoxin system HipA family toxin</fullName>
    </submittedName>
</protein>
<dbReference type="AlphaFoldDB" id="A0A3M6QYU3"/>
<keyword evidence="3" id="KW-0418">Kinase</keyword>
<dbReference type="InterPro" id="IPR012893">
    <property type="entry name" value="HipA-like_C"/>
</dbReference>
<evidence type="ECO:0000313" key="7">
    <source>
        <dbReference type="Proteomes" id="UP000278006"/>
    </source>
</evidence>
<dbReference type="InterPro" id="IPR017508">
    <property type="entry name" value="HipA_N1"/>
</dbReference>
<organism evidence="6 7">
    <name type="scientific">Corticibacter populi</name>
    <dbReference type="NCBI Taxonomy" id="1550736"/>
    <lineage>
        <taxon>Bacteria</taxon>
        <taxon>Pseudomonadati</taxon>
        <taxon>Pseudomonadota</taxon>
        <taxon>Betaproteobacteria</taxon>
        <taxon>Burkholderiales</taxon>
        <taxon>Comamonadaceae</taxon>
        <taxon>Corticibacter</taxon>
    </lineage>
</organism>
<feature type="domain" description="HipA N-terminal subdomain 1" evidence="5">
    <location>
        <begin position="13"/>
        <end position="106"/>
    </location>
</feature>
<dbReference type="Pfam" id="PF07804">
    <property type="entry name" value="HipA_C"/>
    <property type="match status" value="1"/>
</dbReference>
<name>A0A3M6QYU3_9BURK</name>
<dbReference type="OrthoDB" id="9805913at2"/>
<feature type="domain" description="HipA-like C-terminal" evidence="4">
    <location>
        <begin position="148"/>
        <end position="375"/>
    </location>
</feature>
<gene>
    <name evidence="6" type="ORF">D8I35_03525</name>
</gene>
<dbReference type="RefSeq" id="WP_122226319.1">
    <property type="nucleotide sequence ID" value="NZ_RDQO01000001.1"/>
</dbReference>
<dbReference type="GO" id="GO:0005829">
    <property type="term" value="C:cytosol"/>
    <property type="evidence" value="ECO:0007669"/>
    <property type="project" value="TreeGrafter"/>
</dbReference>
<proteinExistence type="inferred from homology"/>
<dbReference type="Proteomes" id="UP000278006">
    <property type="component" value="Unassembled WGS sequence"/>
</dbReference>
<evidence type="ECO:0000256" key="3">
    <source>
        <dbReference type="ARBA" id="ARBA00022777"/>
    </source>
</evidence>
<dbReference type="EMBL" id="RDQO01000001">
    <property type="protein sequence ID" value="RMX08196.1"/>
    <property type="molecule type" value="Genomic_DNA"/>
</dbReference>
<evidence type="ECO:0000256" key="2">
    <source>
        <dbReference type="ARBA" id="ARBA00022679"/>
    </source>
</evidence>
<dbReference type="PANTHER" id="PTHR37419:SF1">
    <property type="entry name" value="SERINE_THREONINE-PROTEIN KINASE TOXIN HIPA"/>
    <property type="match status" value="1"/>
</dbReference>